<reference evidence="2 3" key="1">
    <citation type="submission" date="2017-05" db="EMBL/GenBank/DDBJ databases">
        <title>whole genome sequence of Prevotella melaninogenica GAI 07411.</title>
        <authorList>
            <person name="Kondo Y."/>
            <person name="Hoshino T."/>
        </authorList>
    </citation>
    <scope>NUCLEOTIDE SEQUENCE [LARGE SCALE GENOMIC DNA]</scope>
    <source>
        <strain evidence="2 3">GAI 07411</strain>
    </source>
</reference>
<protein>
    <recommendedName>
        <fullName evidence="1">T6SS Phospholipase effector Tle1-like catalytic domain-containing protein</fullName>
    </recommendedName>
</protein>
<dbReference type="AlphaFoldDB" id="A0A250KLB1"/>
<dbReference type="PANTHER" id="PTHR33840">
    <property type="match status" value="1"/>
</dbReference>
<organism evidence="2 3">
    <name type="scientific">Prevotella melaninogenica</name>
    <dbReference type="NCBI Taxonomy" id="28132"/>
    <lineage>
        <taxon>Bacteria</taxon>
        <taxon>Pseudomonadati</taxon>
        <taxon>Bacteroidota</taxon>
        <taxon>Bacteroidia</taxon>
        <taxon>Bacteroidales</taxon>
        <taxon>Prevotellaceae</taxon>
        <taxon>Prevotella</taxon>
    </lineage>
</organism>
<name>A0A250KLB1_9BACT</name>
<evidence type="ECO:0000313" key="2">
    <source>
        <dbReference type="EMBL" id="BBA29855.1"/>
    </source>
</evidence>
<dbReference type="EMBL" id="AP018050">
    <property type="protein sequence ID" value="BBA29855.1"/>
    <property type="molecule type" value="Genomic_DNA"/>
</dbReference>
<dbReference type="PANTHER" id="PTHR33840:SF1">
    <property type="entry name" value="TLE1 PHOSPHOLIPASE DOMAIN-CONTAINING PROTEIN"/>
    <property type="match status" value="1"/>
</dbReference>
<evidence type="ECO:0000313" key="3">
    <source>
        <dbReference type="Proteomes" id="UP000267517"/>
    </source>
</evidence>
<proteinExistence type="predicted"/>
<accession>A0A250KLB1</accession>
<dbReference type="RefSeq" id="WP_120174968.1">
    <property type="nucleotide sequence ID" value="NZ_AP018050.1"/>
</dbReference>
<dbReference type="OrthoDB" id="4378831at2"/>
<dbReference type="Proteomes" id="UP000267517">
    <property type="component" value="Chromosome II"/>
</dbReference>
<gene>
    <name evidence="2" type="ORF">PMEL_200381</name>
</gene>
<feature type="domain" description="T6SS Phospholipase effector Tle1-like catalytic" evidence="1">
    <location>
        <begin position="33"/>
        <end position="333"/>
    </location>
</feature>
<dbReference type="InterPro" id="IPR018712">
    <property type="entry name" value="Tle1-like_cat"/>
</dbReference>
<evidence type="ECO:0000259" key="1">
    <source>
        <dbReference type="Pfam" id="PF09994"/>
    </source>
</evidence>
<dbReference type="Pfam" id="PF09994">
    <property type="entry name" value="T6SS_Tle1-like_cat"/>
    <property type="match status" value="1"/>
</dbReference>
<sequence>MVHGYTNRICGIGLPPKKKTYQIRKVNITMGVFFDGTKNNKYNIDFGDNIKKGWRYLTSKVKTTDSYESSYSNVAKLWDMYYVNNKGNADSIAKVYIEGPGTSSPERDWNSKFKDEEGFVSSKEGDTTGGSAFGNGQTGVNAKVERACDLICQKISSLVNQTNISLGTLTLDVFGFSRGAAAARCFVNCIEKDKRQIANVSKRIPMNSSGASYYKIVTSDEIRNYKVCLRNKLPERFKKIKIKVRFMGIFDTVSSFAPNSSISPDFTNDVKELALNIPNFMPSVEEIVHFVAADEYRENFSLTTIDSASNGMQVVLPGAHSDVGGGYNEHEKEKIILEGSWTDSKREYRGYMSLEELKREGWLPPTWNVPLPTFMPDGSVRNYKDTMRHVFNYYARIPLYAMWFLSIKKSKLLYKANAMNKEYSLRDKKLIQVRTLIMGKINNNNNMYEIKWDSKGAKPKGRLYFVGTGEEKKLIHSIRAEYIHLSAHRSTWPIHPHEATKDNQRIFIKG</sequence>